<protein>
    <submittedName>
        <fullName evidence="13">Zinc transporter ZntB</fullName>
    </submittedName>
</protein>
<feature type="transmembrane region" description="Helical" evidence="11">
    <location>
        <begin position="281"/>
        <end position="301"/>
    </location>
</feature>
<dbReference type="EMBL" id="PNCL01000057">
    <property type="protein sequence ID" value="TMP58422.1"/>
    <property type="molecule type" value="Genomic_DNA"/>
</dbReference>
<evidence type="ECO:0000313" key="12">
    <source>
        <dbReference type="EMBL" id="TMP43014.1"/>
    </source>
</evidence>
<gene>
    <name evidence="13" type="ORF">CWB96_12100</name>
    <name evidence="12" type="ORF">CWB97_10305</name>
</gene>
<evidence type="ECO:0000256" key="11">
    <source>
        <dbReference type="SAM" id="Phobius"/>
    </source>
</evidence>
<keyword evidence="9" id="KW-0406">Ion transport</keyword>
<dbReference type="GO" id="GO:0005886">
    <property type="term" value="C:plasma membrane"/>
    <property type="evidence" value="ECO:0007669"/>
    <property type="project" value="UniProtKB-SubCell"/>
</dbReference>
<dbReference type="Proteomes" id="UP000307706">
    <property type="component" value="Unassembled WGS sequence"/>
</dbReference>
<keyword evidence="5" id="KW-0997">Cell inner membrane</keyword>
<dbReference type="EMBL" id="PNCK01000035">
    <property type="protein sequence ID" value="TMP43014.1"/>
    <property type="molecule type" value="Genomic_DNA"/>
</dbReference>
<dbReference type="Gene3D" id="3.30.460.20">
    <property type="entry name" value="CorA soluble domain-like"/>
    <property type="match status" value="1"/>
</dbReference>
<dbReference type="Proteomes" id="UP000305730">
    <property type="component" value="Unassembled WGS sequence"/>
</dbReference>
<name>A0A5S3XN98_9GAMM</name>
<evidence type="ECO:0000256" key="10">
    <source>
        <dbReference type="ARBA" id="ARBA00023136"/>
    </source>
</evidence>
<dbReference type="Pfam" id="PF01544">
    <property type="entry name" value="CorA"/>
    <property type="match status" value="1"/>
</dbReference>
<evidence type="ECO:0000256" key="3">
    <source>
        <dbReference type="ARBA" id="ARBA00022448"/>
    </source>
</evidence>
<dbReference type="RefSeq" id="WP_119863436.1">
    <property type="nucleotide sequence ID" value="NZ_PNCK01000035.1"/>
</dbReference>
<reference evidence="14 15" key="2">
    <citation type="submission" date="2019-06" db="EMBL/GenBank/DDBJ databases">
        <title>Co-occurence of chitin degradation, pigmentation and bioactivity in marine Pseudoalteromonas.</title>
        <authorList>
            <person name="Sonnenschein E.C."/>
            <person name="Bech P.K."/>
        </authorList>
    </citation>
    <scope>NUCLEOTIDE SEQUENCE [LARGE SCALE GENOMIC DNA]</scope>
    <source>
        <strain evidence="15">S2231</strain>
        <strain evidence="12 14">S2233</strain>
    </source>
</reference>
<keyword evidence="7" id="KW-0862">Zinc</keyword>
<dbReference type="SUPFAM" id="SSF144083">
    <property type="entry name" value="Magnesium transport protein CorA, transmembrane region"/>
    <property type="match status" value="1"/>
</dbReference>
<evidence type="ECO:0000313" key="14">
    <source>
        <dbReference type="Proteomes" id="UP000305730"/>
    </source>
</evidence>
<dbReference type="CDD" id="cd12833">
    <property type="entry name" value="ZntB-like_1"/>
    <property type="match status" value="1"/>
</dbReference>
<evidence type="ECO:0000256" key="1">
    <source>
        <dbReference type="ARBA" id="ARBA00004651"/>
    </source>
</evidence>
<sequence length="307" mass="35229">MKDNTTQFEHLLGIQGSHFKWVHLLIDNDTPADVLQTLSIPKAIQDSLVAQETRPKCLSIEGGVFICLRAINFNQLAQPDDMVSLRIWMTKDMVISIDKQARSLRSISEINDAVNYGVVFKHPADWFHMLLEKISDKISDQIETLDIGLDLIEEQASLSMDDVHRQNAIDIRKEAAKMKRFIAPQRDALEVFSRSSEFISKTHSFKIKEQANNILRYLDSLEVIRERTVLIQDEYRHTIAERQSERMYVLSLVTAIFLPLSFLTGVFGMNVGGLPGIDNLHAFKILMITMSCIAVVIFLLMRYKKWF</sequence>
<evidence type="ECO:0000256" key="2">
    <source>
        <dbReference type="ARBA" id="ARBA00009765"/>
    </source>
</evidence>
<evidence type="ECO:0000256" key="7">
    <source>
        <dbReference type="ARBA" id="ARBA00022833"/>
    </source>
</evidence>
<evidence type="ECO:0000313" key="15">
    <source>
        <dbReference type="Proteomes" id="UP000307706"/>
    </source>
</evidence>
<accession>A0A5S3XN98</accession>
<evidence type="ECO:0000256" key="4">
    <source>
        <dbReference type="ARBA" id="ARBA00022475"/>
    </source>
</evidence>
<reference evidence="13" key="3">
    <citation type="submission" date="2019-09" db="EMBL/GenBank/DDBJ databases">
        <title>Co-occurence of chitin degradation, pigmentation and bioactivity in marine Pseudoalteromonas.</title>
        <authorList>
            <person name="Sonnenschein E.C."/>
            <person name="Bech P.K."/>
        </authorList>
    </citation>
    <scope>NUCLEOTIDE SEQUENCE</scope>
    <source>
        <strain evidence="13">S2231</strain>
    </source>
</reference>
<keyword evidence="3" id="KW-0813">Transport</keyword>
<evidence type="ECO:0000256" key="9">
    <source>
        <dbReference type="ARBA" id="ARBA00023065"/>
    </source>
</evidence>
<evidence type="ECO:0000256" key="6">
    <source>
        <dbReference type="ARBA" id="ARBA00022692"/>
    </source>
</evidence>
<dbReference type="GO" id="GO:0050897">
    <property type="term" value="F:cobalt ion binding"/>
    <property type="evidence" value="ECO:0007669"/>
    <property type="project" value="TreeGrafter"/>
</dbReference>
<keyword evidence="6 11" id="KW-0812">Transmembrane</keyword>
<dbReference type="GO" id="GO:0015087">
    <property type="term" value="F:cobalt ion transmembrane transporter activity"/>
    <property type="evidence" value="ECO:0007669"/>
    <property type="project" value="TreeGrafter"/>
</dbReference>
<keyword evidence="4" id="KW-1003">Cell membrane</keyword>
<keyword evidence="10 11" id="KW-0472">Membrane</keyword>
<reference evidence="13 15" key="1">
    <citation type="submission" date="2017-12" db="EMBL/GenBank/DDBJ databases">
        <authorList>
            <person name="Paulsen S."/>
            <person name="Gram L.K."/>
        </authorList>
    </citation>
    <scope>NUCLEOTIDE SEQUENCE [LARGE SCALE GENOMIC DNA]</scope>
    <source>
        <strain evidence="13 15">S2231</strain>
        <strain evidence="12">S2233</strain>
    </source>
</reference>
<keyword evidence="8 11" id="KW-1133">Transmembrane helix</keyword>
<evidence type="ECO:0000256" key="8">
    <source>
        <dbReference type="ARBA" id="ARBA00022989"/>
    </source>
</evidence>
<dbReference type="Gene3D" id="1.20.58.340">
    <property type="entry name" value="Magnesium transport protein CorA, transmembrane region"/>
    <property type="match status" value="2"/>
</dbReference>
<comment type="subcellular location">
    <subcellularLocation>
        <location evidence="1">Cell membrane</location>
        <topology evidence="1">Multi-pass membrane protein</topology>
    </subcellularLocation>
</comment>
<feature type="transmembrane region" description="Helical" evidence="11">
    <location>
        <begin position="247"/>
        <end position="269"/>
    </location>
</feature>
<evidence type="ECO:0000256" key="5">
    <source>
        <dbReference type="ARBA" id="ARBA00022519"/>
    </source>
</evidence>
<dbReference type="AlphaFoldDB" id="A0A5S3XN98"/>
<dbReference type="OrthoDB" id="9803484at2"/>
<keyword evidence="14" id="KW-1185">Reference proteome</keyword>
<dbReference type="PANTHER" id="PTHR46494:SF3">
    <property type="entry name" value="ZINC TRANSPORT PROTEIN ZNTB"/>
    <property type="match status" value="1"/>
</dbReference>
<evidence type="ECO:0000313" key="13">
    <source>
        <dbReference type="EMBL" id="TMP58422.1"/>
    </source>
</evidence>
<dbReference type="GO" id="GO:0015095">
    <property type="term" value="F:magnesium ion transmembrane transporter activity"/>
    <property type="evidence" value="ECO:0007669"/>
    <property type="project" value="TreeGrafter"/>
</dbReference>
<dbReference type="InterPro" id="IPR045861">
    <property type="entry name" value="CorA_cytoplasmic_dom"/>
</dbReference>
<dbReference type="InterPro" id="IPR002523">
    <property type="entry name" value="MgTranspt_CorA/ZnTranspt_ZntB"/>
</dbReference>
<organism evidence="13 15">
    <name type="scientific">Pseudoalteromonas citrea</name>
    <dbReference type="NCBI Taxonomy" id="43655"/>
    <lineage>
        <taxon>Bacteria</taxon>
        <taxon>Pseudomonadati</taxon>
        <taxon>Pseudomonadota</taxon>
        <taxon>Gammaproteobacteria</taxon>
        <taxon>Alteromonadales</taxon>
        <taxon>Pseudoalteromonadaceae</taxon>
        <taxon>Pseudoalteromonas</taxon>
    </lineage>
</organism>
<dbReference type="PANTHER" id="PTHR46494">
    <property type="entry name" value="CORA FAMILY METAL ION TRANSPORTER (EUROFUNG)"/>
    <property type="match status" value="1"/>
</dbReference>
<dbReference type="GO" id="GO:0000287">
    <property type="term" value="F:magnesium ion binding"/>
    <property type="evidence" value="ECO:0007669"/>
    <property type="project" value="TreeGrafter"/>
</dbReference>
<comment type="caution">
    <text evidence="13">The sequence shown here is derived from an EMBL/GenBank/DDBJ whole genome shotgun (WGS) entry which is preliminary data.</text>
</comment>
<dbReference type="InterPro" id="IPR045863">
    <property type="entry name" value="CorA_TM1_TM2"/>
</dbReference>
<dbReference type="SUPFAM" id="SSF143865">
    <property type="entry name" value="CorA soluble domain-like"/>
    <property type="match status" value="1"/>
</dbReference>
<comment type="similarity">
    <text evidence="2">Belongs to the CorA metal ion transporter (MIT) (TC 1.A.35) family.</text>
</comment>
<proteinExistence type="inferred from homology"/>